<sequence length="265" mass="30552">MKREWLVERRLNKYLTQEEVAKRALIDRTCYSQIETGKRNPSIHIAINIAGVLDFDPLDFSEQSFDRSPEQTPFPSSVPPGMTTETGILYLYEGREVDSKQIDSFIKNGVRKKHASVFVGNPQQLAFIYEKAKKIFSATQMNDYLHFITRSEFNKLIAGEERGLKGDGLPQKGTLRIWMLENDGSEGDSIKDNFKNTVHFRGYENIFLIMAYEASKVSAADYIHLMKTYRYLMIDTEIIPSPLFQSNETPHLLPSLFRQKERDHG</sequence>
<dbReference type="AlphaFoldDB" id="A0A1H3W404"/>
<dbReference type="GO" id="GO:0003677">
    <property type="term" value="F:DNA binding"/>
    <property type="evidence" value="ECO:0007669"/>
    <property type="project" value="UniProtKB-KW"/>
</dbReference>
<feature type="domain" description="HTH cro/C1-type" evidence="1">
    <location>
        <begin position="6"/>
        <end position="60"/>
    </location>
</feature>
<dbReference type="OrthoDB" id="1859224at2"/>
<dbReference type="InterPro" id="IPR001387">
    <property type="entry name" value="Cro/C1-type_HTH"/>
</dbReference>
<reference evidence="2 3" key="1">
    <citation type="submission" date="2016-10" db="EMBL/GenBank/DDBJ databases">
        <authorList>
            <person name="de Groot N.N."/>
        </authorList>
    </citation>
    <scope>NUCLEOTIDE SEQUENCE [LARGE SCALE GENOMIC DNA]</scope>
    <source>
        <strain evidence="2 3">CCM7597</strain>
    </source>
</reference>
<evidence type="ECO:0000313" key="2">
    <source>
        <dbReference type="EMBL" id="SDZ81817.1"/>
    </source>
</evidence>
<name>A0A1H3W404_9BACI</name>
<dbReference type="Proteomes" id="UP000198584">
    <property type="component" value="Unassembled WGS sequence"/>
</dbReference>
<dbReference type="InterPro" id="IPR010982">
    <property type="entry name" value="Lambda_DNA-bd_dom_sf"/>
</dbReference>
<gene>
    <name evidence="2" type="ORF">SAMN05421743_101311</name>
</gene>
<evidence type="ECO:0000259" key="1">
    <source>
        <dbReference type="PROSITE" id="PS50943"/>
    </source>
</evidence>
<protein>
    <submittedName>
        <fullName evidence="2">DNA-binding transcriptional regulator, XRE-family HTH domain</fullName>
    </submittedName>
</protein>
<evidence type="ECO:0000313" key="3">
    <source>
        <dbReference type="Proteomes" id="UP000198584"/>
    </source>
</evidence>
<proteinExistence type="predicted"/>
<keyword evidence="3" id="KW-1185">Reference proteome</keyword>
<accession>A0A1H3W404</accession>
<dbReference type="EMBL" id="FNQR01000001">
    <property type="protein sequence ID" value="SDZ81817.1"/>
    <property type="molecule type" value="Genomic_DNA"/>
</dbReference>
<keyword evidence="2" id="KW-0238">DNA-binding</keyword>
<dbReference type="CDD" id="cd00093">
    <property type="entry name" value="HTH_XRE"/>
    <property type="match status" value="1"/>
</dbReference>
<dbReference type="STRING" id="571932.SAMN05421743_101311"/>
<dbReference type="Pfam" id="PF01381">
    <property type="entry name" value="HTH_3"/>
    <property type="match status" value="1"/>
</dbReference>
<organism evidence="2 3">
    <name type="scientific">Thalassobacillus cyri</name>
    <dbReference type="NCBI Taxonomy" id="571932"/>
    <lineage>
        <taxon>Bacteria</taxon>
        <taxon>Bacillati</taxon>
        <taxon>Bacillota</taxon>
        <taxon>Bacilli</taxon>
        <taxon>Bacillales</taxon>
        <taxon>Bacillaceae</taxon>
        <taxon>Thalassobacillus</taxon>
    </lineage>
</organism>
<dbReference type="SUPFAM" id="SSF47413">
    <property type="entry name" value="lambda repressor-like DNA-binding domains"/>
    <property type="match status" value="1"/>
</dbReference>
<dbReference type="PROSITE" id="PS50943">
    <property type="entry name" value="HTH_CROC1"/>
    <property type="match status" value="1"/>
</dbReference>
<dbReference type="SMART" id="SM00530">
    <property type="entry name" value="HTH_XRE"/>
    <property type="match status" value="1"/>
</dbReference>
<dbReference type="Gene3D" id="1.10.260.40">
    <property type="entry name" value="lambda repressor-like DNA-binding domains"/>
    <property type="match status" value="1"/>
</dbReference>